<accession>L1NA93</accession>
<dbReference type="Pfam" id="PF07980">
    <property type="entry name" value="SusD_RagB"/>
    <property type="match status" value="1"/>
</dbReference>
<name>L1NA93_9PORP</name>
<dbReference type="eggNOG" id="COG3193">
    <property type="taxonomic scope" value="Bacteria"/>
</dbReference>
<dbReference type="Proteomes" id="UP000010408">
    <property type="component" value="Unassembled WGS sequence"/>
</dbReference>
<dbReference type="GO" id="GO:0009279">
    <property type="term" value="C:cell outer membrane"/>
    <property type="evidence" value="ECO:0007669"/>
    <property type="project" value="UniProtKB-SubCell"/>
</dbReference>
<evidence type="ECO:0000256" key="3">
    <source>
        <dbReference type="ARBA" id="ARBA00022729"/>
    </source>
</evidence>
<organism evidence="8 9">
    <name type="scientific">Porphyromonas catoniae F0037</name>
    <dbReference type="NCBI Taxonomy" id="1127696"/>
    <lineage>
        <taxon>Bacteria</taxon>
        <taxon>Pseudomonadati</taxon>
        <taxon>Bacteroidota</taxon>
        <taxon>Bacteroidia</taxon>
        <taxon>Bacteroidales</taxon>
        <taxon>Porphyromonadaceae</taxon>
        <taxon>Porphyromonas</taxon>
    </lineage>
</organism>
<feature type="domain" description="RagB/SusD" evidence="6">
    <location>
        <begin position="375"/>
        <end position="472"/>
    </location>
</feature>
<dbReference type="STRING" id="1127696.HMPREF9134_01582"/>
<dbReference type="InterPro" id="IPR011990">
    <property type="entry name" value="TPR-like_helical_dom_sf"/>
</dbReference>
<dbReference type="RefSeq" id="WP_005467701.1">
    <property type="nucleotide sequence ID" value="NZ_KB291032.1"/>
</dbReference>
<comment type="subcellular location">
    <subcellularLocation>
        <location evidence="1">Cell outer membrane</location>
    </subcellularLocation>
</comment>
<keyword evidence="5" id="KW-0998">Cell outer membrane</keyword>
<dbReference type="AlphaFoldDB" id="L1NA93"/>
<comment type="caution">
    <text evidence="8">The sequence shown here is derived from an EMBL/GenBank/DDBJ whole genome shotgun (WGS) entry which is preliminary data.</text>
</comment>
<sequence>MRYKIALLLLPLVVSSCKLDYTPENAITYTNAFASESELNTTTSSIHFYMNNCMDAVSVLTQAGLRADETQSADELREWNPQTILQSGADWTGVYDMIFEANLLLDNIHRTQGLTEDRYNYHTGQAHFALGLGYFLLSRGYGEAVVTANSKDIRIYPLSSMLEVVNKGIEHAERAYSILPTYDKLRSVSGGTLSSKQYASKGNAAALLAHLYAWKGSIIDLYGISGETSQTAYQKSVEYSTKIIGGEAGAYSLVSTPEDLCKLLSNPEANNPEEIFSLAYDKSRSNTAVTHNDVASAFAMWPVDKTKTLGDIATASFRLLKSTILTLYPDASDKRRQAFFYKFNEAHVVDGKDYAIPYKFREAVFMNDASAPSGLSFVSINANYVYWRLADIYLLRAECYAKLGNEGLAKADLNKIRERAGATAYPRTGESDLKLAIFREREREFLMENDSRYYDILRNGYYRTELLGKFQQLSASDVAGGALSLPIPQSAWQDRDGKIVNHRILQRKYWNPYM</sequence>
<evidence type="ECO:0000256" key="2">
    <source>
        <dbReference type="ARBA" id="ARBA00006275"/>
    </source>
</evidence>
<evidence type="ECO:0000256" key="5">
    <source>
        <dbReference type="ARBA" id="ARBA00023237"/>
    </source>
</evidence>
<keyword evidence="4" id="KW-0472">Membrane</keyword>
<evidence type="ECO:0000256" key="4">
    <source>
        <dbReference type="ARBA" id="ARBA00023136"/>
    </source>
</evidence>
<dbReference type="Pfam" id="PF14322">
    <property type="entry name" value="SusD-like_3"/>
    <property type="match status" value="1"/>
</dbReference>
<keyword evidence="3" id="KW-0732">Signal</keyword>
<gene>
    <name evidence="8" type="ORF">HMPREF9134_01582</name>
</gene>
<protein>
    <submittedName>
        <fullName evidence="8">SusD family protein</fullName>
    </submittedName>
</protein>
<dbReference type="InterPro" id="IPR012944">
    <property type="entry name" value="SusD_RagB_dom"/>
</dbReference>
<proteinExistence type="inferred from homology"/>
<dbReference type="Gene3D" id="1.25.40.390">
    <property type="match status" value="1"/>
</dbReference>
<evidence type="ECO:0000259" key="7">
    <source>
        <dbReference type="Pfam" id="PF14322"/>
    </source>
</evidence>
<evidence type="ECO:0000313" key="8">
    <source>
        <dbReference type="EMBL" id="EKY00251.1"/>
    </source>
</evidence>
<dbReference type="HOGENOM" id="CLU_015553_1_3_10"/>
<evidence type="ECO:0000313" key="9">
    <source>
        <dbReference type="Proteomes" id="UP000010408"/>
    </source>
</evidence>
<dbReference type="SUPFAM" id="SSF48452">
    <property type="entry name" value="TPR-like"/>
    <property type="match status" value="1"/>
</dbReference>
<comment type="similarity">
    <text evidence="2">Belongs to the SusD family.</text>
</comment>
<evidence type="ECO:0000256" key="1">
    <source>
        <dbReference type="ARBA" id="ARBA00004442"/>
    </source>
</evidence>
<dbReference type="PATRIC" id="fig|1127696.3.peg.1427"/>
<feature type="domain" description="SusD-like N-terminal" evidence="7">
    <location>
        <begin position="66"/>
        <end position="182"/>
    </location>
</feature>
<dbReference type="EMBL" id="AMEQ01000040">
    <property type="protein sequence ID" value="EKY00251.1"/>
    <property type="molecule type" value="Genomic_DNA"/>
</dbReference>
<reference evidence="8 9" key="1">
    <citation type="submission" date="2012-05" db="EMBL/GenBank/DDBJ databases">
        <authorList>
            <person name="Weinstock G."/>
            <person name="Sodergren E."/>
            <person name="Lobos E.A."/>
            <person name="Fulton L."/>
            <person name="Fulton R."/>
            <person name="Courtney L."/>
            <person name="Fronick C."/>
            <person name="O'Laughlin M."/>
            <person name="Godfrey J."/>
            <person name="Wilson R.M."/>
            <person name="Miner T."/>
            <person name="Farmer C."/>
            <person name="Delehaunty K."/>
            <person name="Cordes M."/>
            <person name="Minx P."/>
            <person name="Tomlinson C."/>
            <person name="Chen J."/>
            <person name="Wollam A."/>
            <person name="Pepin K.H."/>
            <person name="Bhonagiri V."/>
            <person name="Zhang X."/>
            <person name="Suruliraj S."/>
            <person name="Warren W."/>
            <person name="Mitreva M."/>
            <person name="Mardis E.R."/>
            <person name="Wilson R.K."/>
        </authorList>
    </citation>
    <scope>NUCLEOTIDE SEQUENCE [LARGE SCALE GENOMIC DNA]</scope>
    <source>
        <strain evidence="8 9">F0037</strain>
    </source>
</reference>
<evidence type="ECO:0000259" key="6">
    <source>
        <dbReference type="Pfam" id="PF07980"/>
    </source>
</evidence>
<dbReference type="InterPro" id="IPR033985">
    <property type="entry name" value="SusD-like_N"/>
</dbReference>
<dbReference type="PROSITE" id="PS51257">
    <property type="entry name" value="PROKAR_LIPOPROTEIN"/>
    <property type="match status" value="1"/>
</dbReference>